<reference evidence="1" key="1">
    <citation type="submission" date="2018-11" db="EMBL/GenBank/DDBJ databases">
        <authorList>
            <consortium name="Pathogen Informatics"/>
        </authorList>
    </citation>
    <scope>NUCLEOTIDE SEQUENCE</scope>
</reference>
<protein>
    <submittedName>
        <fullName evidence="1">Uncharacterized protein</fullName>
    </submittedName>
</protein>
<keyword evidence="2" id="KW-1185">Reference proteome</keyword>
<organism evidence="1 2">
    <name type="scientific">Protopolystoma xenopodis</name>
    <dbReference type="NCBI Taxonomy" id="117903"/>
    <lineage>
        <taxon>Eukaryota</taxon>
        <taxon>Metazoa</taxon>
        <taxon>Spiralia</taxon>
        <taxon>Lophotrochozoa</taxon>
        <taxon>Platyhelminthes</taxon>
        <taxon>Monogenea</taxon>
        <taxon>Polyopisthocotylea</taxon>
        <taxon>Polystomatidea</taxon>
        <taxon>Polystomatidae</taxon>
        <taxon>Protopolystoma</taxon>
    </lineage>
</organism>
<proteinExistence type="predicted"/>
<dbReference type="AlphaFoldDB" id="A0A448WP73"/>
<accession>A0A448WP73</accession>
<gene>
    <name evidence="1" type="ORF">PXEA_LOCUS10081</name>
</gene>
<dbReference type="EMBL" id="CAAALY010029330">
    <property type="protein sequence ID" value="VEL16641.1"/>
    <property type="molecule type" value="Genomic_DNA"/>
</dbReference>
<name>A0A448WP73_9PLAT</name>
<evidence type="ECO:0000313" key="1">
    <source>
        <dbReference type="EMBL" id="VEL16641.1"/>
    </source>
</evidence>
<comment type="caution">
    <text evidence="1">The sequence shown here is derived from an EMBL/GenBank/DDBJ whole genome shotgun (WGS) entry which is preliminary data.</text>
</comment>
<evidence type="ECO:0000313" key="2">
    <source>
        <dbReference type="Proteomes" id="UP000784294"/>
    </source>
</evidence>
<dbReference type="Proteomes" id="UP000784294">
    <property type="component" value="Unassembled WGS sequence"/>
</dbReference>
<sequence length="86" mass="9610">MLLEREIEEHQELVSRGSKLGNRLALLVSRDAASKVRESVSETTGRFLSISNFAKSRLIDLERAIQQAPEVICFFGIPSNSFSICI</sequence>